<dbReference type="Proteomes" id="UP000485058">
    <property type="component" value="Unassembled WGS sequence"/>
</dbReference>
<sequence>MGLCGGAASADCSTMRSRTGLLLHCRAGTLFYGSSWAKAVDGSGSLEAAALAGHPLPAAVPCQASASMQVGLAAAAA</sequence>
<dbReference type="EMBL" id="BLLF01000684">
    <property type="protein sequence ID" value="GFH14077.1"/>
    <property type="molecule type" value="Genomic_DNA"/>
</dbReference>
<keyword evidence="2" id="KW-1185">Reference proteome</keyword>
<evidence type="ECO:0000313" key="2">
    <source>
        <dbReference type="Proteomes" id="UP000485058"/>
    </source>
</evidence>
<comment type="caution">
    <text evidence="1">The sequence shown here is derived from an EMBL/GenBank/DDBJ whole genome shotgun (WGS) entry which is preliminary data.</text>
</comment>
<organism evidence="1 2">
    <name type="scientific">Haematococcus lacustris</name>
    <name type="common">Green alga</name>
    <name type="synonym">Haematococcus pluvialis</name>
    <dbReference type="NCBI Taxonomy" id="44745"/>
    <lineage>
        <taxon>Eukaryota</taxon>
        <taxon>Viridiplantae</taxon>
        <taxon>Chlorophyta</taxon>
        <taxon>core chlorophytes</taxon>
        <taxon>Chlorophyceae</taxon>
        <taxon>CS clade</taxon>
        <taxon>Chlamydomonadales</taxon>
        <taxon>Haematococcaceae</taxon>
        <taxon>Haematococcus</taxon>
    </lineage>
</organism>
<reference evidence="1 2" key="1">
    <citation type="submission" date="2020-02" db="EMBL/GenBank/DDBJ databases">
        <title>Draft genome sequence of Haematococcus lacustris strain NIES-144.</title>
        <authorList>
            <person name="Morimoto D."/>
            <person name="Nakagawa S."/>
            <person name="Yoshida T."/>
            <person name="Sawayama S."/>
        </authorList>
    </citation>
    <scope>NUCLEOTIDE SEQUENCE [LARGE SCALE GENOMIC DNA]</scope>
    <source>
        <strain evidence="1 2">NIES-144</strain>
    </source>
</reference>
<gene>
    <name evidence="1" type="ORF">HaLaN_10059</name>
</gene>
<accession>A0A699YV05</accession>
<protein>
    <submittedName>
        <fullName evidence="1">Uncharacterized protein</fullName>
    </submittedName>
</protein>
<evidence type="ECO:0000313" key="1">
    <source>
        <dbReference type="EMBL" id="GFH14077.1"/>
    </source>
</evidence>
<name>A0A699YV05_HAELA</name>
<dbReference type="AlphaFoldDB" id="A0A699YV05"/>
<proteinExistence type="predicted"/>